<evidence type="ECO:0000313" key="1">
    <source>
        <dbReference type="EMBL" id="MBD2866534.1"/>
    </source>
</evidence>
<dbReference type="RefSeq" id="WP_190932145.1">
    <property type="nucleotide sequence ID" value="NZ_JACXJA010000061.1"/>
</dbReference>
<comment type="caution">
    <text evidence="1">The sequence shown here is derived from an EMBL/GenBank/DDBJ whole genome shotgun (WGS) entry which is preliminary data.</text>
</comment>
<keyword evidence="2" id="KW-1185">Reference proteome</keyword>
<evidence type="ECO:0000313" key="2">
    <source>
        <dbReference type="Proteomes" id="UP000639396"/>
    </source>
</evidence>
<dbReference type="Proteomes" id="UP000639396">
    <property type="component" value="Unassembled WGS sequence"/>
</dbReference>
<proteinExistence type="predicted"/>
<name>A0A927CED3_9BACL</name>
<organism evidence="1 2">
    <name type="scientific">Paenibacillus oceani</name>
    <dbReference type="NCBI Taxonomy" id="2772510"/>
    <lineage>
        <taxon>Bacteria</taxon>
        <taxon>Bacillati</taxon>
        <taxon>Bacillota</taxon>
        <taxon>Bacilli</taxon>
        <taxon>Bacillales</taxon>
        <taxon>Paenibacillaceae</taxon>
        <taxon>Paenibacillus</taxon>
    </lineage>
</organism>
<accession>A0A927CED3</accession>
<protein>
    <submittedName>
        <fullName evidence="1">Uncharacterized protein</fullName>
    </submittedName>
</protein>
<reference evidence="1" key="1">
    <citation type="submission" date="2020-09" db="EMBL/GenBank/DDBJ databases">
        <title>A novel bacterium of genus Paenibacillus, isolated from South China Sea.</title>
        <authorList>
            <person name="Huang H."/>
            <person name="Mo K."/>
            <person name="Hu Y."/>
        </authorList>
    </citation>
    <scope>NUCLEOTIDE SEQUENCE</scope>
    <source>
        <strain evidence="1">IB182363</strain>
    </source>
</reference>
<dbReference type="EMBL" id="JACXJA010000061">
    <property type="protein sequence ID" value="MBD2866534.1"/>
    <property type="molecule type" value="Genomic_DNA"/>
</dbReference>
<gene>
    <name evidence="1" type="ORF">IDH45_31640</name>
</gene>
<dbReference type="AlphaFoldDB" id="A0A927CED3"/>
<sequence>MDVKNGAGERIEGDKRYSFRLDDTDIVLGADKGKHGLVSCRLPGIGYDLVREPYYVLNLYRIMNEGRLRAIARSEPFVVSGETANGIRLQWEPTEANPCRMEAVYTIADASTIDLRITIEAVNPLSGHELTVSSYFDFLLEPYAVLPNWPGKKDDSDLHLLKVEDHPYIKGHYVYFPRDNEAAHTHLDGRWLDEKSGKPIAHFVTGPYYGRPIAVMGNEDVHVVQMADPAECGAIGITYSSPEENDSIRRHNALYFTLFGGQLQAGDRREARMRQVILSGKPSLDRLLELYKQFV</sequence>